<dbReference type="InterPro" id="IPR013024">
    <property type="entry name" value="GGCT-like"/>
</dbReference>
<evidence type="ECO:0000313" key="2">
    <source>
        <dbReference type="EMBL" id="NYG02245.1"/>
    </source>
</evidence>
<proteinExistence type="predicted"/>
<dbReference type="Proteomes" id="UP000549695">
    <property type="component" value="Unassembled WGS sequence"/>
</dbReference>
<name>A0A852W7E9_PSEA5</name>
<reference evidence="2 3" key="1">
    <citation type="submission" date="2020-07" db="EMBL/GenBank/DDBJ databases">
        <title>Sequencing the genomes of 1000 actinobacteria strains.</title>
        <authorList>
            <person name="Klenk H.-P."/>
        </authorList>
    </citation>
    <scope>NUCLEOTIDE SEQUENCE [LARGE SCALE GENOMIC DNA]</scope>
    <source>
        <strain evidence="2 3">DSM 44749</strain>
    </source>
</reference>
<dbReference type="InterPro" id="IPR009288">
    <property type="entry name" value="AIG2-like_dom"/>
</dbReference>
<sequence length="366" mass="38280">MTGTDIAAPWPDSAFPADPYPGARPPCSFLHTDARTHPLTADPSAPSGWRASGRCLDDVLAGLGAPRLAGRVPLLAYGSNACPSKITWMRDARGLGGPVVVLRVRTAGLAAVWAAGRRVVDDQRPATLAALDGVVEEHTVWLAAPEQFAALDAVEGRDADPPRYRLARVATGRVTLLDGAGVLDRPWAYVAPETPTGDDRTDRRPLVLDGAPVTCTALDQAGAAALAGTPGPDGLDADTAEGVPVPEHWPSRVFVYGSLMPGQRAFGLLRPHASTTLPQPVVLPVGGIADTGHDYPALTLDTGDGVPGWVVELADPASALAVLDAYEGPEYARVRVVVEDGTVCWAWVWAAARVGHVPLARGWAGR</sequence>
<comment type="caution">
    <text evidence="2">The sequence shown here is derived from an EMBL/GenBank/DDBJ whole genome shotgun (WGS) entry which is preliminary data.</text>
</comment>
<gene>
    <name evidence="2" type="ORF">HDA37_002530</name>
</gene>
<evidence type="ECO:0000313" key="3">
    <source>
        <dbReference type="Proteomes" id="UP000549695"/>
    </source>
</evidence>
<dbReference type="Pfam" id="PF06094">
    <property type="entry name" value="GGACT"/>
    <property type="match status" value="1"/>
</dbReference>
<keyword evidence="3" id="KW-1185">Reference proteome</keyword>
<dbReference type="AlphaFoldDB" id="A0A852W7E9"/>
<dbReference type="SUPFAM" id="SSF110857">
    <property type="entry name" value="Gamma-glutamyl cyclotransferase-like"/>
    <property type="match status" value="1"/>
</dbReference>
<dbReference type="RefSeq" id="WP_179761194.1">
    <property type="nucleotide sequence ID" value="NZ_BAAAJZ010000001.1"/>
</dbReference>
<protein>
    <submittedName>
        <fullName evidence="2">Gamma-glutamylcyclotransferase (GGCT)/AIG2-like uncharacterized protein YtfP</fullName>
    </submittedName>
</protein>
<dbReference type="CDD" id="cd06661">
    <property type="entry name" value="GGCT_like"/>
    <property type="match status" value="1"/>
</dbReference>
<organism evidence="2 3">
    <name type="scientific">Pseudonocardia alni</name>
    <name type="common">Amycolata alni</name>
    <dbReference type="NCBI Taxonomy" id="33907"/>
    <lineage>
        <taxon>Bacteria</taxon>
        <taxon>Bacillati</taxon>
        <taxon>Actinomycetota</taxon>
        <taxon>Actinomycetes</taxon>
        <taxon>Pseudonocardiales</taxon>
        <taxon>Pseudonocardiaceae</taxon>
        <taxon>Pseudonocardia</taxon>
    </lineage>
</organism>
<accession>A0A852W7E9</accession>
<evidence type="ECO:0000259" key="1">
    <source>
        <dbReference type="Pfam" id="PF06094"/>
    </source>
</evidence>
<dbReference type="Gene3D" id="3.10.490.10">
    <property type="entry name" value="Gamma-glutamyl cyclotransferase-like"/>
    <property type="match status" value="1"/>
</dbReference>
<dbReference type="GeneID" id="98052289"/>
<dbReference type="EMBL" id="JACCCZ010000001">
    <property type="protein sequence ID" value="NYG02245.1"/>
    <property type="molecule type" value="Genomic_DNA"/>
</dbReference>
<dbReference type="InterPro" id="IPR036568">
    <property type="entry name" value="GGCT-like_sf"/>
</dbReference>
<feature type="domain" description="Gamma-glutamylcyclotransferase AIG2-like" evidence="1">
    <location>
        <begin position="253"/>
        <end position="351"/>
    </location>
</feature>